<keyword evidence="2" id="KW-1185">Reference proteome</keyword>
<dbReference type="InterPro" id="IPR025935">
    <property type="entry name" value="AbiH"/>
</dbReference>
<dbReference type="RefSeq" id="WP_008507340.1">
    <property type="nucleotide sequence ID" value="NZ_CM001403.1"/>
</dbReference>
<dbReference type="AlphaFoldDB" id="H1YBX9"/>
<accession>H1YBX9</accession>
<organism evidence="1 2">
    <name type="scientific">Mucilaginibacter paludis DSM 18603</name>
    <dbReference type="NCBI Taxonomy" id="714943"/>
    <lineage>
        <taxon>Bacteria</taxon>
        <taxon>Pseudomonadati</taxon>
        <taxon>Bacteroidota</taxon>
        <taxon>Sphingobacteriia</taxon>
        <taxon>Sphingobacteriales</taxon>
        <taxon>Sphingobacteriaceae</taxon>
        <taxon>Mucilaginibacter</taxon>
    </lineage>
</organism>
<sequence length="301" mass="34528">MDTLYILGNGFDLHHKLPTSYADFNKSVVETDPELAHTLEEYFTFKVNHKYLWCDFECDLGTFASQSFFDFHNGCDPLSENFRYSEVYAVEDEVREAAENLIESIRDAFSQWIDGIEFPEQPSRTTKLLNITDRSKFITFNYTATLEELYHISDDRIFYIHNKAGGFNGELIFGHGLADDEKQDDTLDEFGESSRTMFTDAEGAARSVFYAFRKDTDEVINEHGKYFRELAGTKNIIVLGHSIADVDNPYFQLIAKQAPGASWTFSYFGDQELEEKKNKAAAMLGIDKKNITMIKIEDLCL</sequence>
<dbReference type="STRING" id="714943.Mucpa_2949"/>
<dbReference type="EMBL" id="CM001403">
    <property type="protein sequence ID" value="EHQ27057.1"/>
    <property type="molecule type" value="Genomic_DNA"/>
</dbReference>
<gene>
    <name evidence="1" type="ORF">Mucpa_2949</name>
</gene>
<reference evidence="1" key="1">
    <citation type="submission" date="2011-09" db="EMBL/GenBank/DDBJ databases">
        <title>The permanent draft genome of Mucilaginibacter paludis DSM 18603.</title>
        <authorList>
            <consortium name="US DOE Joint Genome Institute (JGI-PGF)"/>
            <person name="Lucas S."/>
            <person name="Han J."/>
            <person name="Lapidus A."/>
            <person name="Bruce D."/>
            <person name="Goodwin L."/>
            <person name="Pitluck S."/>
            <person name="Peters L."/>
            <person name="Kyrpides N."/>
            <person name="Mavromatis K."/>
            <person name="Ivanova N."/>
            <person name="Mikhailova N."/>
            <person name="Held B."/>
            <person name="Detter J.C."/>
            <person name="Tapia R."/>
            <person name="Han C."/>
            <person name="Land M."/>
            <person name="Hauser L."/>
            <person name="Markowitz V."/>
            <person name="Cheng J.-F."/>
            <person name="Hugenholtz P."/>
            <person name="Woyke T."/>
            <person name="Wu D."/>
            <person name="Tindall B."/>
            <person name="Brambilla E."/>
            <person name="Klenk H.-P."/>
            <person name="Eisen J.A."/>
        </authorList>
    </citation>
    <scope>NUCLEOTIDE SEQUENCE [LARGE SCALE GENOMIC DNA]</scope>
    <source>
        <strain evidence="1">DSM 18603</strain>
    </source>
</reference>
<name>H1YBX9_9SPHI</name>
<dbReference type="Pfam" id="PF14253">
    <property type="entry name" value="AbiH"/>
    <property type="match status" value="1"/>
</dbReference>
<evidence type="ECO:0000313" key="2">
    <source>
        <dbReference type="Proteomes" id="UP000002774"/>
    </source>
</evidence>
<evidence type="ECO:0000313" key="1">
    <source>
        <dbReference type="EMBL" id="EHQ27057.1"/>
    </source>
</evidence>
<evidence type="ECO:0008006" key="3">
    <source>
        <dbReference type="Google" id="ProtNLM"/>
    </source>
</evidence>
<protein>
    <recommendedName>
        <fullName evidence="3">Bacteriophage abortive infection AbiH</fullName>
    </recommendedName>
</protein>
<dbReference type="HOGENOM" id="CLU_045940_0_0_10"/>
<dbReference type="Proteomes" id="UP000002774">
    <property type="component" value="Chromosome"/>
</dbReference>
<dbReference type="eggNOG" id="ENOG502ZARP">
    <property type="taxonomic scope" value="Bacteria"/>
</dbReference>
<proteinExistence type="predicted"/>
<dbReference type="OrthoDB" id="5903604at2"/>